<organism evidence="3 4">
    <name type="scientific">Streptomyces laurentii</name>
    <dbReference type="NCBI Taxonomy" id="39478"/>
    <lineage>
        <taxon>Bacteria</taxon>
        <taxon>Bacillati</taxon>
        <taxon>Actinomycetota</taxon>
        <taxon>Actinomycetes</taxon>
        <taxon>Kitasatosporales</taxon>
        <taxon>Streptomycetaceae</taxon>
        <taxon>Streptomyces</taxon>
    </lineage>
</organism>
<feature type="compositionally biased region" description="Basic and acidic residues" evidence="1">
    <location>
        <begin position="39"/>
        <end position="48"/>
    </location>
</feature>
<feature type="region of interest" description="Disordered" evidence="1">
    <location>
        <begin position="1"/>
        <end position="48"/>
    </location>
</feature>
<evidence type="ECO:0000313" key="3">
    <source>
        <dbReference type="EMBL" id="BAU88164.1"/>
    </source>
</evidence>
<keyword evidence="2" id="KW-0472">Membrane</keyword>
<dbReference type="KEGG" id="slau:SLA_7298"/>
<sequence>MAADANEPAGAADPGRPREPGQPPDAAQRGDPEAGLVLGRRETPEERADRRWTELMQEIRVAQTGVQILFGFLLTVVFTPRFPYLSHTDRTIYVVTVCLGAAATGALIGPVSFHRMVAGRRLKPRAVTWASRLTFAGLVLLLATLCAALLLVLRVATGAPLVPWLVAGLLVWYLLCWFVLPLWVRRRHTDGPRRTAP</sequence>
<dbReference type="AlphaFoldDB" id="A0A169PLG9"/>
<feature type="compositionally biased region" description="Low complexity" evidence="1">
    <location>
        <begin position="1"/>
        <end position="14"/>
    </location>
</feature>
<feature type="transmembrane region" description="Helical" evidence="2">
    <location>
        <begin position="161"/>
        <end position="184"/>
    </location>
</feature>
<dbReference type="Pfam" id="PF19853">
    <property type="entry name" value="DUF6328"/>
    <property type="match status" value="1"/>
</dbReference>
<name>A0A169PLG9_STRLU</name>
<keyword evidence="2" id="KW-1133">Transmembrane helix</keyword>
<feature type="transmembrane region" description="Helical" evidence="2">
    <location>
        <begin position="91"/>
        <end position="113"/>
    </location>
</feature>
<dbReference type="InterPro" id="IPR046291">
    <property type="entry name" value="DUF6328"/>
</dbReference>
<gene>
    <name evidence="3" type="ORF">SLA_7298</name>
</gene>
<protein>
    <submittedName>
        <fullName evidence="3">Membrane protein</fullName>
    </submittedName>
</protein>
<dbReference type="Proteomes" id="UP000217676">
    <property type="component" value="Chromosome"/>
</dbReference>
<evidence type="ECO:0000256" key="1">
    <source>
        <dbReference type="SAM" id="MobiDB-lite"/>
    </source>
</evidence>
<evidence type="ECO:0000256" key="2">
    <source>
        <dbReference type="SAM" id="Phobius"/>
    </source>
</evidence>
<reference evidence="3 4" key="1">
    <citation type="journal article" date="2016" name="Genome Announc.">
        <title>Complete Genome Sequence of Thiostrepton-Producing Streptomyces laurentii ATCC 31255.</title>
        <authorList>
            <person name="Doi K."/>
            <person name="Fujino Y."/>
            <person name="Nagayoshi Y."/>
            <person name="Ohshima T."/>
            <person name="Ogata S."/>
        </authorList>
    </citation>
    <scope>NUCLEOTIDE SEQUENCE [LARGE SCALE GENOMIC DNA]</scope>
    <source>
        <strain evidence="3 4">ATCC 31255</strain>
    </source>
</reference>
<feature type="transmembrane region" description="Helical" evidence="2">
    <location>
        <begin position="59"/>
        <end position="79"/>
    </location>
</feature>
<accession>A0A169PLG9</accession>
<keyword evidence="2" id="KW-0812">Transmembrane</keyword>
<dbReference type="EMBL" id="AP017424">
    <property type="protein sequence ID" value="BAU88164.1"/>
    <property type="molecule type" value="Genomic_DNA"/>
</dbReference>
<feature type="transmembrane region" description="Helical" evidence="2">
    <location>
        <begin position="133"/>
        <end position="155"/>
    </location>
</feature>
<keyword evidence="4" id="KW-1185">Reference proteome</keyword>
<proteinExistence type="predicted"/>
<evidence type="ECO:0000313" key="4">
    <source>
        <dbReference type="Proteomes" id="UP000217676"/>
    </source>
</evidence>